<feature type="coiled-coil region" evidence="1">
    <location>
        <begin position="147"/>
        <end position="220"/>
    </location>
</feature>
<evidence type="ECO:0000313" key="3">
    <source>
        <dbReference type="EMBL" id="GAX10667.1"/>
    </source>
</evidence>
<organism evidence="3 4">
    <name type="scientific">Fistulifera solaris</name>
    <name type="common">Oleaginous diatom</name>
    <dbReference type="NCBI Taxonomy" id="1519565"/>
    <lineage>
        <taxon>Eukaryota</taxon>
        <taxon>Sar</taxon>
        <taxon>Stramenopiles</taxon>
        <taxon>Ochrophyta</taxon>
        <taxon>Bacillariophyta</taxon>
        <taxon>Bacillariophyceae</taxon>
        <taxon>Bacillariophycidae</taxon>
        <taxon>Naviculales</taxon>
        <taxon>Naviculaceae</taxon>
        <taxon>Fistulifera</taxon>
    </lineage>
</organism>
<feature type="compositionally biased region" description="Polar residues" evidence="2">
    <location>
        <begin position="833"/>
        <end position="850"/>
    </location>
</feature>
<feature type="compositionally biased region" description="Polar residues" evidence="2">
    <location>
        <begin position="770"/>
        <end position="779"/>
    </location>
</feature>
<feature type="compositionally biased region" description="Basic and acidic residues" evidence="2">
    <location>
        <begin position="711"/>
        <end position="721"/>
    </location>
</feature>
<gene>
    <name evidence="3" type="ORF">FisN_14Lh175</name>
</gene>
<feature type="region of interest" description="Disordered" evidence="2">
    <location>
        <begin position="290"/>
        <end position="388"/>
    </location>
</feature>
<feature type="compositionally biased region" description="Low complexity" evidence="2">
    <location>
        <begin position="693"/>
        <end position="704"/>
    </location>
</feature>
<dbReference type="EMBL" id="BDSP01000022">
    <property type="protein sequence ID" value="GAX10667.1"/>
    <property type="molecule type" value="Genomic_DNA"/>
</dbReference>
<feature type="compositionally biased region" description="Basic and acidic residues" evidence="2">
    <location>
        <begin position="503"/>
        <end position="516"/>
    </location>
</feature>
<feature type="region of interest" description="Disordered" evidence="2">
    <location>
        <begin position="957"/>
        <end position="980"/>
    </location>
</feature>
<feature type="compositionally biased region" description="Basic and acidic residues" evidence="2">
    <location>
        <begin position="671"/>
        <end position="684"/>
    </location>
</feature>
<evidence type="ECO:0008006" key="5">
    <source>
        <dbReference type="Google" id="ProtNLM"/>
    </source>
</evidence>
<proteinExistence type="predicted"/>
<feature type="compositionally biased region" description="Polar residues" evidence="2">
    <location>
        <begin position="799"/>
        <end position="818"/>
    </location>
</feature>
<reference evidence="3 4" key="1">
    <citation type="journal article" date="2015" name="Plant Cell">
        <title>Oil accumulation by the oleaginous diatom Fistulifera solaris as revealed by the genome and transcriptome.</title>
        <authorList>
            <person name="Tanaka T."/>
            <person name="Maeda Y."/>
            <person name="Veluchamy A."/>
            <person name="Tanaka M."/>
            <person name="Abida H."/>
            <person name="Marechal E."/>
            <person name="Bowler C."/>
            <person name="Muto M."/>
            <person name="Sunaga Y."/>
            <person name="Tanaka M."/>
            <person name="Yoshino T."/>
            <person name="Taniguchi T."/>
            <person name="Fukuda Y."/>
            <person name="Nemoto M."/>
            <person name="Matsumoto M."/>
            <person name="Wong P.S."/>
            <person name="Aburatani S."/>
            <person name="Fujibuchi W."/>
        </authorList>
    </citation>
    <scope>NUCLEOTIDE SEQUENCE [LARGE SCALE GENOMIC DNA]</scope>
    <source>
        <strain evidence="3 4">JPCC DA0580</strain>
    </source>
</reference>
<dbReference type="AlphaFoldDB" id="A0A1Z5J9K2"/>
<keyword evidence="4" id="KW-1185">Reference proteome</keyword>
<evidence type="ECO:0000256" key="1">
    <source>
        <dbReference type="SAM" id="Coils"/>
    </source>
</evidence>
<accession>A0A1Z5J9K2</accession>
<evidence type="ECO:0000313" key="4">
    <source>
        <dbReference type="Proteomes" id="UP000198406"/>
    </source>
</evidence>
<feature type="compositionally biased region" description="Basic and acidic residues" evidence="2">
    <location>
        <begin position="424"/>
        <end position="435"/>
    </location>
</feature>
<name>A0A1Z5J9K2_FISSO</name>
<evidence type="ECO:0000256" key="2">
    <source>
        <dbReference type="SAM" id="MobiDB-lite"/>
    </source>
</evidence>
<feature type="compositionally biased region" description="Low complexity" evidence="2">
    <location>
        <begin position="489"/>
        <end position="498"/>
    </location>
</feature>
<dbReference type="InParanoid" id="A0A1Z5J9K2"/>
<feature type="compositionally biased region" description="Polar residues" evidence="2">
    <location>
        <begin position="306"/>
        <end position="315"/>
    </location>
</feature>
<dbReference type="SUPFAM" id="SSF103657">
    <property type="entry name" value="BAR/IMD domain-like"/>
    <property type="match status" value="1"/>
</dbReference>
<feature type="compositionally biased region" description="Polar residues" evidence="2">
    <location>
        <begin position="623"/>
        <end position="633"/>
    </location>
</feature>
<feature type="compositionally biased region" description="Polar residues" evidence="2">
    <location>
        <begin position="375"/>
        <end position="384"/>
    </location>
</feature>
<sequence>MFKTKHRKATKDTRVKKGDLAIVTIAETPTKPPPDKGSIVQGAKSLHFEELVAHRYASFRHDIHELIEALEDYHESMVHERKARTKAFQKIDLFSKNTPLADVIRTKPSTSTITRRYDATSREHADLFEDHIIDYIKEWSDIVSHKFEMEMKEMKEYREEKKRRKQQVKQLRSHRDKMYSINKDKAEEETPKLLYKEDKLEVANHRYEKHKKILAQIIEELIDGSWKDLYPLMANIYQLEMDTTNKKAAILGGLQSSIDKLSKITKEQASSPSSVSSNATLWRSLRTDWLNSGPVPTVPTKDDTQPMANTLTTPVPTMGKRDQSEKRNNEEKPPIIEERNMTEREDMPKDTEQRESLGEQTYASQSAEKRKLDIDQTTSSQTVQPLYDRQAATPNTLQVEEEQPDESQSKQSGLMDAILPSYFKGDKKDQKKEPSDEFQDAQSSEPHDKQPGLVRSVLSPYYKGKENKRDEMRVDEPEEQHDNSQEKQGGLLSSLLPPYSKGEGTDRDNAQNDRNENYQSTQEDEKSSGLMGSLIPQYSKGEGSDRDNVQDEQDNYQSTQEDDSRDKQPGLVSSIKSYMKGNSGDERDTTQNSQRMDSQNESRTKQAGLVGSIKSYFKGKPDNQGNTSNNQATYAEEGQFDESQETGDLMYGTNESELNQPAAFVDTGASQRKEEHTNEHEYDRQAAFSDNGQLESQRSQLSSSKNVQFENLEKDDWKKTNDYMGESELDQPAAFVDTGAAQSESNQETGSQSGRIDESRSDSWGAHQMNDPQGSSQGSAVPGDEPGLYKTEVFANDEMAQNESPKETQSSEETSKGNQRGAFVGDKPGLFSRNDQSSPNEFQNDQLSQNESRKDQSGSREKQPSEMNIDRMVEFQNDPLREFKESSLGQTNEDPSSATQGDTNDPSDYNPSSATKDDDAQDDSSDKYAKSAAFLMDQPLAFQIDEPVTFQVVDQPGAVEESDSASFEIYETDPNQTSFK</sequence>
<keyword evidence="1" id="KW-0175">Coiled coil</keyword>
<feature type="region of interest" description="Disordered" evidence="2">
    <location>
        <begin position="421"/>
        <end position="930"/>
    </location>
</feature>
<feature type="compositionally biased region" description="Basic and acidic residues" evidence="2">
    <location>
        <begin position="463"/>
        <end position="485"/>
    </location>
</feature>
<feature type="compositionally biased region" description="Basic and acidic residues" evidence="2">
    <location>
        <begin position="319"/>
        <end position="357"/>
    </location>
</feature>
<feature type="compositionally biased region" description="Basic and acidic residues" evidence="2">
    <location>
        <begin position="851"/>
        <end position="885"/>
    </location>
</feature>
<dbReference type="Proteomes" id="UP000198406">
    <property type="component" value="Unassembled WGS sequence"/>
</dbReference>
<feature type="compositionally biased region" description="Polar residues" evidence="2">
    <location>
        <begin position="887"/>
        <end position="911"/>
    </location>
</feature>
<feature type="compositionally biased region" description="Polar residues" evidence="2">
    <location>
        <begin position="740"/>
        <end position="754"/>
    </location>
</feature>
<dbReference type="Gene3D" id="1.20.1270.60">
    <property type="entry name" value="Arfaptin homology (AH) domain/BAR domain"/>
    <property type="match status" value="1"/>
</dbReference>
<dbReference type="InterPro" id="IPR027267">
    <property type="entry name" value="AH/BAR_dom_sf"/>
</dbReference>
<comment type="caution">
    <text evidence="3">The sequence shown here is derived from an EMBL/GenBank/DDBJ whole genome shotgun (WGS) entry which is preliminary data.</text>
</comment>
<protein>
    <recommendedName>
        <fullName evidence="5">BAR domain-containing protein</fullName>
    </recommendedName>
</protein>